<feature type="domain" description="Chitin-binding type-2" evidence="9">
    <location>
        <begin position="606"/>
        <end position="662"/>
    </location>
</feature>
<keyword evidence="11" id="KW-1185">Reference proteome</keyword>
<dbReference type="InterPro" id="IPR009071">
    <property type="entry name" value="HMG_box_dom"/>
</dbReference>
<dbReference type="SMART" id="SM00494">
    <property type="entry name" value="ChtBD2"/>
    <property type="match status" value="3"/>
</dbReference>
<dbReference type="Gene3D" id="2.170.140.10">
    <property type="entry name" value="Chitin binding domain"/>
    <property type="match status" value="3"/>
</dbReference>
<dbReference type="Pfam" id="PF00505">
    <property type="entry name" value="HMG_box"/>
    <property type="match status" value="1"/>
</dbReference>
<dbReference type="EMBL" id="JADBJN010000001">
    <property type="protein sequence ID" value="KAG5682548.1"/>
    <property type="molecule type" value="Genomic_DNA"/>
</dbReference>
<dbReference type="GO" id="GO:0005634">
    <property type="term" value="C:nucleus"/>
    <property type="evidence" value="ECO:0007669"/>
    <property type="project" value="UniProtKB-SubCell"/>
</dbReference>
<dbReference type="SUPFAM" id="SSF47095">
    <property type="entry name" value="HMG-box"/>
    <property type="match status" value="1"/>
</dbReference>
<dbReference type="Gene3D" id="3.40.50.300">
    <property type="entry name" value="P-loop containing nucleotide triphosphate hydrolases"/>
    <property type="match status" value="1"/>
</dbReference>
<dbReference type="InterPro" id="IPR036910">
    <property type="entry name" value="HMG_box_dom_sf"/>
</dbReference>
<evidence type="ECO:0000256" key="5">
    <source>
        <dbReference type="ARBA" id="ARBA00023242"/>
    </source>
</evidence>
<dbReference type="PROSITE" id="PS50940">
    <property type="entry name" value="CHIT_BIND_II"/>
    <property type="match status" value="3"/>
</dbReference>
<evidence type="ECO:0000256" key="1">
    <source>
        <dbReference type="ARBA" id="ARBA00004123"/>
    </source>
</evidence>
<reference evidence="10" key="1">
    <citation type="submission" date="2021-03" db="EMBL/GenBank/DDBJ databases">
        <title>Chromosome level genome of the anhydrobiotic midge Polypedilum vanderplanki.</title>
        <authorList>
            <person name="Yoshida Y."/>
            <person name="Kikawada T."/>
            <person name="Gusev O."/>
        </authorList>
    </citation>
    <scope>NUCLEOTIDE SEQUENCE</scope>
    <source>
        <strain evidence="10">NIAS01</strain>
        <tissue evidence="10">Whole body or cell culture</tissue>
    </source>
</reference>
<accession>A0A9J6CKP0</accession>
<gene>
    <name evidence="10" type="ORF">PVAND_011894</name>
</gene>
<dbReference type="OrthoDB" id="9972657at2759"/>
<dbReference type="Proteomes" id="UP001107558">
    <property type="component" value="Chromosome 1"/>
</dbReference>
<keyword evidence="3" id="KW-0067">ATP-binding</keyword>
<evidence type="ECO:0000313" key="11">
    <source>
        <dbReference type="Proteomes" id="UP001107558"/>
    </source>
</evidence>
<keyword evidence="2" id="KW-0547">Nucleotide-binding</keyword>
<evidence type="ECO:0000256" key="6">
    <source>
        <dbReference type="PROSITE-ProRule" id="PRU00267"/>
    </source>
</evidence>
<dbReference type="GO" id="GO:0006357">
    <property type="term" value="P:regulation of transcription by RNA polymerase II"/>
    <property type="evidence" value="ECO:0007669"/>
    <property type="project" value="TreeGrafter"/>
</dbReference>
<evidence type="ECO:0000259" key="9">
    <source>
        <dbReference type="PROSITE" id="PS50940"/>
    </source>
</evidence>
<dbReference type="PANTHER" id="PTHR45781:SF1">
    <property type="entry name" value="HMG BOX DOMAIN-CONTAINING PROTEIN"/>
    <property type="match status" value="1"/>
</dbReference>
<dbReference type="PANTHER" id="PTHR45781">
    <property type="entry name" value="AGAP000281-PA"/>
    <property type="match status" value="1"/>
</dbReference>
<dbReference type="SUPFAM" id="SSF52540">
    <property type="entry name" value="P-loop containing nucleoside triphosphate hydrolases"/>
    <property type="match status" value="1"/>
</dbReference>
<feature type="domain" description="HMG box" evidence="8">
    <location>
        <begin position="466"/>
        <end position="512"/>
    </location>
</feature>
<dbReference type="InterPro" id="IPR013641">
    <property type="entry name" value="KTI12/PSTK"/>
</dbReference>
<keyword evidence="5 6" id="KW-0539">Nucleus</keyword>
<dbReference type="Pfam" id="PF01607">
    <property type="entry name" value="CBM_14"/>
    <property type="match status" value="3"/>
</dbReference>
<evidence type="ECO:0000256" key="3">
    <source>
        <dbReference type="ARBA" id="ARBA00022840"/>
    </source>
</evidence>
<dbReference type="PROSITE" id="PS50118">
    <property type="entry name" value="HMG_BOX_2"/>
    <property type="match status" value="1"/>
</dbReference>
<dbReference type="GO" id="GO:0008061">
    <property type="term" value="F:chitin binding"/>
    <property type="evidence" value="ECO:0007669"/>
    <property type="project" value="InterPro"/>
</dbReference>
<dbReference type="InterPro" id="IPR036508">
    <property type="entry name" value="Chitin-bd_dom_sf"/>
</dbReference>
<evidence type="ECO:0000259" key="8">
    <source>
        <dbReference type="PROSITE" id="PS50118"/>
    </source>
</evidence>
<keyword evidence="4 6" id="KW-0238">DNA-binding</keyword>
<organism evidence="10 11">
    <name type="scientific">Polypedilum vanderplanki</name>
    <name type="common">Sleeping chironomid midge</name>
    <dbReference type="NCBI Taxonomy" id="319348"/>
    <lineage>
        <taxon>Eukaryota</taxon>
        <taxon>Metazoa</taxon>
        <taxon>Ecdysozoa</taxon>
        <taxon>Arthropoda</taxon>
        <taxon>Hexapoda</taxon>
        <taxon>Insecta</taxon>
        <taxon>Pterygota</taxon>
        <taxon>Neoptera</taxon>
        <taxon>Endopterygota</taxon>
        <taxon>Diptera</taxon>
        <taxon>Nematocera</taxon>
        <taxon>Chironomoidea</taxon>
        <taxon>Chironomidae</taxon>
        <taxon>Chironominae</taxon>
        <taxon>Polypedilum</taxon>
        <taxon>Polypedilum</taxon>
    </lineage>
</organism>
<dbReference type="SUPFAM" id="SSF57625">
    <property type="entry name" value="Invertebrate chitin-binding proteins"/>
    <property type="match status" value="3"/>
</dbReference>
<dbReference type="InterPro" id="IPR051365">
    <property type="entry name" value="TOX_HMG-box_domain"/>
</dbReference>
<dbReference type="InterPro" id="IPR027417">
    <property type="entry name" value="P-loop_NTPase"/>
</dbReference>
<dbReference type="InterPro" id="IPR002557">
    <property type="entry name" value="Chitin-bd_dom"/>
</dbReference>
<dbReference type="CDD" id="cd21995">
    <property type="entry name" value="HMG-box_TOX-like"/>
    <property type="match status" value="1"/>
</dbReference>
<sequence length="796" mass="90966">MKFIIVSLIGIPASGKSTLSSIISKLSAECLLNANVIILNFDDLIEIDYGNISDGDYKKSRDFLFNEIEKLIKMLMDEKNPFKWAPIIEQSALKVPLNFITIKEANSSTLIILDDNMYYRSMRQRARLISKNCHCEHFQIFVKSALYDAIERNKKRKSSVDVGVIQKMFNDMEIPINARTINVDIMNLNEETFLNELKDRIKEPEVLTEEPQMKVPQDQSIVHEIDLMTRKEIGIEIKRIGNKGNLKEISEKLNSNEENLNVSLSVQGQQQQFSGQQQHQSIANQYSGTMSDHTFHTPSFGDEEFDIPVDVLHHPTQAQQHNQLDQFQMHGMINNQHQQASQTYVQHQQWTQQPSTTELTYQNHSDYHHMTTNASENILMMPQQQQQQQLMNTNTNNYVETPASAPISNSHENGSTSDDSDDPNNTFKNFDEDGNVKGEIEDTKKIIAVKANTVKGKKKKRDPNEPLKPVSAYALFFRDTQAAIKGQNPNASFGEVSKIVASMWDVLAPEHKNVIKMKKIFIFCVVCTFLYCINAQTRVRNQQGVQRKQPPARVLNKVQPPANTRTRAQQQAIRLQALNKQRGIMPKINKGHKRIKPASVRGYWDSSLCIEDPEGVFIHDDCDKYWYCQDGEIYEYWCPDDLPIFDSVLLQCAPEEWGWCAAWGDNNWDAECPEDPNELGFIQGDTCEDYYICINGWPVQWWCAPGQHFNINEWHCDIPSLAGCDPNAVGPMPGLPDCTQDGILPHPYDCSMFIYCQRNGNRLIQKCPHLEEFNPSLGRCLVQSPSACFNQSFIRG</sequence>
<evidence type="ECO:0000313" key="10">
    <source>
        <dbReference type="EMBL" id="KAG5682548.1"/>
    </source>
</evidence>
<dbReference type="GO" id="GO:0005524">
    <property type="term" value="F:ATP binding"/>
    <property type="evidence" value="ECO:0007669"/>
    <property type="project" value="UniProtKB-KW"/>
</dbReference>
<evidence type="ECO:0000256" key="7">
    <source>
        <dbReference type="SAM" id="MobiDB-lite"/>
    </source>
</evidence>
<protein>
    <submittedName>
        <fullName evidence="10">Uncharacterized protein</fullName>
    </submittedName>
</protein>
<feature type="domain" description="Chitin-binding type-2" evidence="9">
    <location>
        <begin position="735"/>
        <end position="790"/>
    </location>
</feature>
<feature type="region of interest" description="Disordered" evidence="7">
    <location>
        <begin position="397"/>
        <end position="435"/>
    </location>
</feature>
<name>A0A9J6CKP0_POLVA</name>
<feature type="DNA-binding region" description="HMG box" evidence="6">
    <location>
        <begin position="466"/>
        <end position="512"/>
    </location>
</feature>
<dbReference type="GO" id="GO:0005576">
    <property type="term" value="C:extracellular region"/>
    <property type="evidence" value="ECO:0007669"/>
    <property type="project" value="InterPro"/>
</dbReference>
<comment type="subcellular location">
    <subcellularLocation>
        <location evidence="1">Nucleus</location>
    </subcellularLocation>
</comment>
<dbReference type="Pfam" id="PF08433">
    <property type="entry name" value="KTI12"/>
    <property type="match status" value="1"/>
</dbReference>
<dbReference type="GO" id="GO:0031490">
    <property type="term" value="F:chromatin DNA binding"/>
    <property type="evidence" value="ECO:0007669"/>
    <property type="project" value="TreeGrafter"/>
</dbReference>
<proteinExistence type="predicted"/>
<dbReference type="AlphaFoldDB" id="A0A9J6CKP0"/>
<feature type="domain" description="Chitin-binding type-2" evidence="9">
    <location>
        <begin position="669"/>
        <end position="726"/>
    </location>
</feature>
<dbReference type="Gene3D" id="1.10.30.10">
    <property type="entry name" value="High mobility group box domain"/>
    <property type="match status" value="1"/>
</dbReference>
<evidence type="ECO:0000256" key="4">
    <source>
        <dbReference type="ARBA" id="ARBA00023125"/>
    </source>
</evidence>
<comment type="caution">
    <text evidence="10">The sequence shown here is derived from an EMBL/GenBank/DDBJ whole genome shotgun (WGS) entry which is preliminary data.</text>
</comment>
<evidence type="ECO:0000256" key="2">
    <source>
        <dbReference type="ARBA" id="ARBA00022741"/>
    </source>
</evidence>